<sequence length="468" mass="51067">MLNTTNLFAHITADPRLPLANPTESYWQQVQHPLANVKSSTLPEETDIAIIGSGISGMSAAKTVLENSPGVRLAINSAETYENMRNLVGVQMAGKIVRFYLRTLEKTRGLVRKHDIGEAQLVDVKKLRVCLDVQTWEKMERGVKLLEDDHPSLKGMYELVDANTCRQKFGIYTAVGGALLPAGTIWPYKLVCSVFQNLADIYGSLLNIETNTPVTSLSYAPDQSKTHPYLLSTPRGVVRAKHIIHCVNGYTGHLLPKLRGPIFPITGTMTVQDLGPEGPKLGQTMSWAIHQQPRMDPNGLFHDGLQYLAQNARTDLFFMGGDNVKLSQAVSANDDSVYPDSIKFLQRELSRLFGMDNSESRVVSAWSGVMGFSSDGMPIAGRLLPSVTGREGNGEWIAAAYNGYGMSTALSVAEHVASWVLGNPVDPSFPEAYLISDGRLGRSLTVHATMKMLEGDVGVAAASNQHKL</sequence>
<dbReference type="InterPro" id="IPR006076">
    <property type="entry name" value="FAD-dep_OxRdtase"/>
</dbReference>
<dbReference type="Pfam" id="PF01266">
    <property type="entry name" value="DAO"/>
    <property type="match status" value="1"/>
</dbReference>
<evidence type="ECO:0000313" key="2">
    <source>
        <dbReference type="EMBL" id="KAF4960047.1"/>
    </source>
</evidence>
<protein>
    <recommendedName>
        <fullName evidence="1">FAD dependent oxidoreductase domain-containing protein</fullName>
    </recommendedName>
</protein>
<dbReference type="PANTHER" id="PTHR13847:SF213">
    <property type="entry name" value="DEPENDENT OXIDOREDUCTASE, PUTATIVE-RELATED"/>
    <property type="match status" value="1"/>
</dbReference>
<keyword evidence="3" id="KW-1185">Reference proteome</keyword>
<feature type="domain" description="FAD dependent oxidoreductase" evidence="1">
    <location>
        <begin position="47"/>
        <end position="419"/>
    </location>
</feature>
<dbReference type="SUPFAM" id="SSF51905">
    <property type="entry name" value="FAD/NAD(P)-binding domain"/>
    <property type="match status" value="1"/>
</dbReference>
<proteinExistence type="predicted"/>
<dbReference type="OrthoDB" id="429143at2759"/>
<dbReference type="EMBL" id="JABEXW010000647">
    <property type="protein sequence ID" value="KAF4960047.1"/>
    <property type="molecule type" value="Genomic_DNA"/>
</dbReference>
<reference evidence="2" key="1">
    <citation type="journal article" date="2020" name="BMC Genomics">
        <title>Correction to: Identification and distribution of gene clusters required for synthesis of sphingolipid metabolism inhibitors in diverse species of the filamentous fungus Fusarium.</title>
        <authorList>
            <person name="Kim H.S."/>
            <person name="Lohmar J.M."/>
            <person name="Busman M."/>
            <person name="Brown D.W."/>
            <person name="Naumann T.A."/>
            <person name="Divon H.H."/>
            <person name="Lysoe E."/>
            <person name="Uhlig S."/>
            <person name="Proctor R.H."/>
        </authorList>
    </citation>
    <scope>NUCLEOTIDE SEQUENCE</scope>
    <source>
        <strain evidence="2">NRRL 20472</strain>
    </source>
</reference>
<dbReference type="InterPro" id="IPR036188">
    <property type="entry name" value="FAD/NAD-bd_sf"/>
</dbReference>
<dbReference type="GO" id="GO:0005737">
    <property type="term" value="C:cytoplasm"/>
    <property type="evidence" value="ECO:0007669"/>
    <property type="project" value="TreeGrafter"/>
</dbReference>
<reference evidence="2" key="2">
    <citation type="submission" date="2020-05" db="EMBL/GenBank/DDBJ databases">
        <authorList>
            <person name="Kim H.-S."/>
            <person name="Proctor R.H."/>
            <person name="Brown D.W."/>
        </authorList>
    </citation>
    <scope>NUCLEOTIDE SEQUENCE</scope>
    <source>
        <strain evidence="2">NRRL 20472</strain>
    </source>
</reference>
<name>A0A8H4X2Y6_9HYPO</name>
<organism evidence="2 3">
    <name type="scientific">Fusarium sarcochroum</name>
    <dbReference type="NCBI Taxonomy" id="1208366"/>
    <lineage>
        <taxon>Eukaryota</taxon>
        <taxon>Fungi</taxon>
        <taxon>Dikarya</taxon>
        <taxon>Ascomycota</taxon>
        <taxon>Pezizomycotina</taxon>
        <taxon>Sordariomycetes</taxon>
        <taxon>Hypocreomycetidae</taxon>
        <taxon>Hypocreales</taxon>
        <taxon>Nectriaceae</taxon>
        <taxon>Fusarium</taxon>
        <taxon>Fusarium lateritium species complex</taxon>
    </lineage>
</organism>
<dbReference type="PANTHER" id="PTHR13847">
    <property type="entry name" value="SARCOSINE DEHYDROGENASE-RELATED"/>
    <property type="match status" value="1"/>
</dbReference>
<gene>
    <name evidence="2" type="ORF">FSARC_10578</name>
</gene>
<comment type="caution">
    <text evidence="2">The sequence shown here is derived from an EMBL/GenBank/DDBJ whole genome shotgun (WGS) entry which is preliminary data.</text>
</comment>
<dbReference type="Gene3D" id="3.30.9.10">
    <property type="entry name" value="D-Amino Acid Oxidase, subunit A, domain 2"/>
    <property type="match status" value="1"/>
</dbReference>
<dbReference type="AlphaFoldDB" id="A0A8H4X2Y6"/>
<dbReference type="Proteomes" id="UP000622797">
    <property type="component" value="Unassembled WGS sequence"/>
</dbReference>
<evidence type="ECO:0000313" key="3">
    <source>
        <dbReference type="Proteomes" id="UP000622797"/>
    </source>
</evidence>
<evidence type="ECO:0000259" key="1">
    <source>
        <dbReference type="Pfam" id="PF01266"/>
    </source>
</evidence>
<dbReference type="Gene3D" id="3.50.50.60">
    <property type="entry name" value="FAD/NAD(P)-binding domain"/>
    <property type="match status" value="1"/>
</dbReference>
<accession>A0A8H4X2Y6</accession>